<dbReference type="GO" id="GO:0005886">
    <property type="term" value="C:plasma membrane"/>
    <property type="evidence" value="ECO:0007669"/>
    <property type="project" value="UniProtKB-SubCell"/>
</dbReference>
<evidence type="ECO:0000256" key="5">
    <source>
        <dbReference type="ARBA" id="ARBA00022989"/>
    </source>
</evidence>
<evidence type="ECO:0000256" key="4">
    <source>
        <dbReference type="ARBA" id="ARBA00022692"/>
    </source>
</evidence>
<name>A0A1I0C274_THASX</name>
<evidence type="ECO:0000256" key="1">
    <source>
        <dbReference type="ARBA" id="ARBA00004429"/>
    </source>
</evidence>
<keyword evidence="3" id="KW-1003">Cell membrane</keyword>
<evidence type="ECO:0000256" key="6">
    <source>
        <dbReference type="ARBA" id="ARBA00023136"/>
    </source>
</evidence>
<accession>A0A1I0C274</accession>
<evidence type="ECO:0000313" key="8">
    <source>
        <dbReference type="EMBL" id="SET12867.1"/>
    </source>
</evidence>
<organism evidence="8 9">
    <name type="scientific">Thalassotalea agarivorans</name>
    <name type="common">Thalassomonas agarivorans</name>
    <dbReference type="NCBI Taxonomy" id="349064"/>
    <lineage>
        <taxon>Bacteria</taxon>
        <taxon>Pseudomonadati</taxon>
        <taxon>Pseudomonadota</taxon>
        <taxon>Gammaproteobacteria</taxon>
        <taxon>Alteromonadales</taxon>
        <taxon>Colwelliaceae</taxon>
        <taxon>Thalassotalea</taxon>
    </lineage>
</organism>
<evidence type="ECO:0000256" key="2">
    <source>
        <dbReference type="ARBA" id="ARBA00022448"/>
    </source>
</evidence>
<feature type="transmembrane region" description="Helical" evidence="7">
    <location>
        <begin position="103"/>
        <end position="126"/>
    </location>
</feature>
<feature type="transmembrane region" description="Helical" evidence="7">
    <location>
        <begin position="16"/>
        <end position="41"/>
    </location>
</feature>
<keyword evidence="5 7" id="KW-1133">Transmembrane helix</keyword>
<dbReference type="GO" id="GO:0042910">
    <property type="term" value="F:xenobiotic transmembrane transporter activity"/>
    <property type="evidence" value="ECO:0007669"/>
    <property type="project" value="InterPro"/>
</dbReference>
<comment type="subcellular location">
    <subcellularLocation>
        <location evidence="1">Cell inner membrane</location>
        <topology evidence="1">Multi-pass membrane protein</topology>
    </subcellularLocation>
</comment>
<dbReference type="CDD" id="cd13134">
    <property type="entry name" value="MATE_like_8"/>
    <property type="match status" value="1"/>
</dbReference>
<dbReference type="PANTHER" id="PTHR42925">
    <property type="entry name" value="MULTIDRUG AND TOXIN EFFLUX PROTEIN MATE FAMILY"/>
    <property type="match status" value="1"/>
</dbReference>
<dbReference type="InterPro" id="IPR048279">
    <property type="entry name" value="MdtK-like"/>
</dbReference>
<dbReference type="Proteomes" id="UP000199308">
    <property type="component" value="Unassembled WGS sequence"/>
</dbReference>
<keyword evidence="9" id="KW-1185">Reference proteome</keyword>
<reference evidence="8 9" key="1">
    <citation type="submission" date="2016-10" db="EMBL/GenBank/DDBJ databases">
        <authorList>
            <person name="de Groot N.N."/>
        </authorList>
    </citation>
    <scope>NUCLEOTIDE SEQUENCE [LARGE SCALE GENOMIC DNA]</scope>
    <source>
        <strain evidence="8 9">DSM 19706</strain>
    </source>
</reference>
<dbReference type="InterPro" id="IPR002528">
    <property type="entry name" value="MATE_fam"/>
</dbReference>
<keyword evidence="4 7" id="KW-0812">Transmembrane</keyword>
<proteinExistence type="predicted"/>
<keyword evidence="6 7" id="KW-0472">Membrane</keyword>
<keyword evidence="2" id="KW-0813">Transport</keyword>
<dbReference type="PANTHER" id="PTHR42925:SF1">
    <property type="entry name" value="VIRULENCE FACTOR MVIN"/>
    <property type="match status" value="1"/>
</dbReference>
<feature type="transmembrane region" description="Helical" evidence="7">
    <location>
        <begin position="248"/>
        <end position="275"/>
    </location>
</feature>
<feature type="transmembrane region" description="Helical" evidence="7">
    <location>
        <begin position="62"/>
        <end position="83"/>
    </location>
</feature>
<feature type="transmembrane region" description="Helical" evidence="7">
    <location>
        <begin position="210"/>
        <end position="236"/>
    </location>
</feature>
<feature type="transmembrane region" description="Helical" evidence="7">
    <location>
        <begin position="321"/>
        <end position="338"/>
    </location>
</feature>
<evidence type="ECO:0000313" key="9">
    <source>
        <dbReference type="Proteomes" id="UP000199308"/>
    </source>
</evidence>
<dbReference type="PIRSF" id="PIRSF006603">
    <property type="entry name" value="DinF"/>
    <property type="match status" value="1"/>
</dbReference>
<feature type="transmembrane region" description="Helical" evidence="7">
    <location>
        <begin position="165"/>
        <end position="189"/>
    </location>
</feature>
<dbReference type="STRING" id="349064.SAMN05660429_01120"/>
<dbReference type="InterPro" id="IPR047135">
    <property type="entry name" value="YsiQ"/>
</dbReference>
<dbReference type="NCBIfam" id="TIGR00797">
    <property type="entry name" value="matE"/>
    <property type="match status" value="1"/>
</dbReference>
<feature type="transmembrane region" description="Helical" evidence="7">
    <location>
        <begin position="133"/>
        <end position="153"/>
    </location>
</feature>
<dbReference type="AlphaFoldDB" id="A0A1I0C274"/>
<sequence length="422" mass="45883">MVNIADAWFLSRISDAAAASVGAIMPILGIAFSVYSTLYQAGSGVASQRIGANDHKKLSRTYGVIMQLAIGFGLAMSLFFYFGASFFANVMGLEAEMNTMASIYMSTLGLGSWLLALRFAAAAILASQGKTHWNMWSTALMSVINIALNYVLIDGKYGFPALGVQGIAIASVTAWGISFLFSLAVILWGQKIRVNIPWSLPKFTDMARPIMRIASPAVIEPLSWNFTQIIMTAMVVTMGEVALATRIYAFNLLFTAILYCVAISGGVQIKVAFFVGGGRFEEAHKALISGLKIAIVGVIVFMSTMILISDQLFSIFTDNKAIWALGASVLMIAFIGEIGRASNLIVGAALRSSGDSKYISVYGFTMMWFVALPMTYIFGIWMGLGLIGIWLGTSIDECIRGTINYRRWLSKKWQDKGVYAQQ</sequence>
<evidence type="ECO:0000256" key="7">
    <source>
        <dbReference type="SAM" id="Phobius"/>
    </source>
</evidence>
<protein>
    <submittedName>
        <fullName evidence="8">Putative efflux protein, MATE family</fullName>
    </submittedName>
</protein>
<gene>
    <name evidence="8" type="ORF">SAMN05660429_01120</name>
</gene>
<evidence type="ECO:0000256" key="3">
    <source>
        <dbReference type="ARBA" id="ARBA00022475"/>
    </source>
</evidence>
<feature type="transmembrane region" description="Helical" evidence="7">
    <location>
        <begin position="287"/>
        <end position="309"/>
    </location>
</feature>
<dbReference type="GO" id="GO:0015297">
    <property type="term" value="F:antiporter activity"/>
    <property type="evidence" value="ECO:0007669"/>
    <property type="project" value="InterPro"/>
</dbReference>
<dbReference type="Pfam" id="PF01554">
    <property type="entry name" value="MatE"/>
    <property type="match status" value="2"/>
</dbReference>
<dbReference type="EMBL" id="FOHK01000004">
    <property type="protein sequence ID" value="SET12867.1"/>
    <property type="molecule type" value="Genomic_DNA"/>
</dbReference>
<feature type="transmembrane region" description="Helical" evidence="7">
    <location>
        <begin position="359"/>
        <end position="392"/>
    </location>
</feature>